<proteinExistence type="predicted"/>
<organism evidence="2 3">
    <name type="scientific">Scomber scombrus</name>
    <name type="common">Atlantic mackerel</name>
    <name type="synonym">Scomber vernalis</name>
    <dbReference type="NCBI Taxonomy" id="13677"/>
    <lineage>
        <taxon>Eukaryota</taxon>
        <taxon>Metazoa</taxon>
        <taxon>Chordata</taxon>
        <taxon>Craniata</taxon>
        <taxon>Vertebrata</taxon>
        <taxon>Euteleostomi</taxon>
        <taxon>Actinopterygii</taxon>
        <taxon>Neopterygii</taxon>
        <taxon>Teleostei</taxon>
        <taxon>Neoteleostei</taxon>
        <taxon>Acanthomorphata</taxon>
        <taxon>Pelagiaria</taxon>
        <taxon>Scombriformes</taxon>
        <taxon>Scombridae</taxon>
        <taxon>Scomber</taxon>
    </lineage>
</organism>
<evidence type="ECO:0000313" key="2">
    <source>
        <dbReference type="EMBL" id="CAK6958995.1"/>
    </source>
</evidence>
<gene>
    <name evidence="2" type="ORF">FSCOSCO3_A030467</name>
</gene>
<feature type="region of interest" description="Disordered" evidence="1">
    <location>
        <begin position="124"/>
        <end position="150"/>
    </location>
</feature>
<sequence>MKRRSGLLRTADGVSRSRLGVQSGVSRHGDDQIVTVPLVPLETAPESMPVPTSSSSPAATAAGGSGPDRAAVTGQVGQISLRVTASAYVIFFQQRVCTARSKDLQQRQDEDAPALVEQWNAETVPNNESATRHESPHQPVCEHKALDTTA</sequence>
<accession>A0AAV1NHP5</accession>
<feature type="compositionally biased region" description="Basic and acidic residues" evidence="1">
    <location>
        <begin position="130"/>
        <end position="150"/>
    </location>
</feature>
<comment type="caution">
    <text evidence="2">The sequence shown here is derived from an EMBL/GenBank/DDBJ whole genome shotgun (WGS) entry which is preliminary data.</text>
</comment>
<evidence type="ECO:0000313" key="3">
    <source>
        <dbReference type="Proteomes" id="UP001314229"/>
    </source>
</evidence>
<feature type="compositionally biased region" description="Low complexity" evidence="1">
    <location>
        <begin position="51"/>
        <end position="62"/>
    </location>
</feature>
<reference evidence="2 3" key="1">
    <citation type="submission" date="2024-01" db="EMBL/GenBank/DDBJ databases">
        <authorList>
            <person name="Alioto T."/>
            <person name="Alioto T."/>
            <person name="Gomez Garrido J."/>
        </authorList>
    </citation>
    <scope>NUCLEOTIDE SEQUENCE [LARGE SCALE GENOMIC DNA]</scope>
</reference>
<keyword evidence="3" id="KW-1185">Reference proteome</keyword>
<dbReference type="Proteomes" id="UP001314229">
    <property type="component" value="Unassembled WGS sequence"/>
</dbReference>
<protein>
    <submittedName>
        <fullName evidence="2">Uncharacterized protein</fullName>
    </submittedName>
</protein>
<dbReference type="EMBL" id="CAWUFR010000037">
    <property type="protein sequence ID" value="CAK6958995.1"/>
    <property type="molecule type" value="Genomic_DNA"/>
</dbReference>
<feature type="region of interest" description="Disordered" evidence="1">
    <location>
        <begin position="41"/>
        <end position="71"/>
    </location>
</feature>
<evidence type="ECO:0000256" key="1">
    <source>
        <dbReference type="SAM" id="MobiDB-lite"/>
    </source>
</evidence>
<dbReference type="AlphaFoldDB" id="A0AAV1NHP5"/>
<name>A0AAV1NHP5_SCOSC</name>